<reference evidence="2 3" key="1">
    <citation type="submission" date="2019-09" db="EMBL/GenBank/DDBJ databases">
        <title>Draft genome sequencing and comparative genomics of hatchery-associated Vibrios.</title>
        <authorList>
            <person name="Kehlet-Delgado H."/>
            <person name="Mueller R.S."/>
        </authorList>
    </citation>
    <scope>NUCLEOTIDE SEQUENCE [LARGE SCALE GENOMIC DNA]</scope>
    <source>
        <strain evidence="2 3">99-70-13A3</strain>
    </source>
</reference>
<dbReference type="EMBL" id="VTXL01000002">
    <property type="protein sequence ID" value="NOJ11790.1"/>
    <property type="molecule type" value="Genomic_DNA"/>
</dbReference>
<evidence type="ECO:0000256" key="1">
    <source>
        <dbReference type="SAM" id="SignalP"/>
    </source>
</evidence>
<evidence type="ECO:0000313" key="3">
    <source>
        <dbReference type="Proteomes" id="UP000519158"/>
    </source>
</evidence>
<keyword evidence="1" id="KW-0732">Signal</keyword>
<dbReference type="Proteomes" id="UP000519158">
    <property type="component" value="Unassembled WGS sequence"/>
</dbReference>
<dbReference type="RefSeq" id="WP_171327608.1">
    <property type="nucleotide sequence ID" value="NZ_CAWPOP010000002.1"/>
</dbReference>
<sequence>MNTLKMTALSTALLATISISAFAGDDIQKVDPSDMTRASSNMYVATNNKGDLKLSGALSYAYDNGQMSMFTLEGSMDNEGKYKDSRAQYFHVFNINSAITPRVAASLDIIDNASFTTAAVGGVAIFRTPIDSLTFFGRAAVMGGEYSDSTTSAFGVTDNSIVGGMAAAYAVWKPGADGTYFAAYPEFTYMDGDIETSTVKTTLLAATPFSADKTRWGQVKVENTYGSMKSTNQKLDIDDTVVWFQYKVFF</sequence>
<protein>
    <recommendedName>
        <fullName evidence="4">Porin</fullName>
    </recommendedName>
</protein>
<gene>
    <name evidence="2" type="ORF">F0234_03310</name>
</gene>
<accession>A0A7Y4D3D8</accession>
<dbReference type="AlphaFoldDB" id="A0A7Y4D3D8"/>
<evidence type="ECO:0008006" key="4">
    <source>
        <dbReference type="Google" id="ProtNLM"/>
    </source>
</evidence>
<feature type="signal peptide" evidence="1">
    <location>
        <begin position="1"/>
        <end position="23"/>
    </location>
</feature>
<proteinExistence type="predicted"/>
<organism evidence="2 3">
    <name type="scientific">Vibrio splendidus</name>
    <dbReference type="NCBI Taxonomy" id="29497"/>
    <lineage>
        <taxon>Bacteria</taxon>
        <taxon>Pseudomonadati</taxon>
        <taxon>Pseudomonadota</taxon>
        <taxon>Gammaproteobacteria</taxon>
        <taxon>Vibrionales</taxon>
        <taxon>Vibrionaceae</taxon>
        <taxon>Vibrio</taxon>
    </lineage>
</organism>
<comment type="caution">
    <text evidence="2">The sequence shown here is derived from an EMBL/GenBank/DDBJ whole genome shotgun (WGS) entry which is preliminary data.</text>
</comment>
<name>A0A7Y4D3D8_VIBSP</name>
<evidence type="ECO:0000313" key="2">
    <source>
        <dbReference type="EMBL" id="NOJ11790.1"/>
    </source>
</evidence>
<feature type="chain" id="PRO_5030744795" description="Porin" evidence="1">
    <location>
        <begin position="24"/>
        <end position="250"/>
    </location>
</feature>